<dbReference type="Proteomes" id="UP000006000">
    <property type="component" value="Unassembled WGS sequence"/>
</dbReference>
<dbReference type="EMBL" id="AAVL02000037">
    <property type="protein sequence ID" value="EDM50507.1"/>
    <property type="molecule type" value="Genomic_DNA"/>
</dbReference>
<dbReference type="HOGENOM" id="CLU_3233813_0_0_9"/>
<organism evidence="1 2">
    <name type="scientific">Eubacterium ventriosum ATCC 27560</name>
    <dbReference type="NCBI Taxonomy" id="411463"/>
    <lineage>
        <taxon>Bacteria</taxon>
        <taxon>Bacillati</taxon>
        <taxon>Bacillota</taxon>
        <taxon>Clostridia</taxon>
        <taxon>Eubacteriales</taxon>
        <taxon>Eubacteriaceae</taxon>
        <taxon>Eubacterium</taxon>
    </lineage>
</organism>
<protein>
    <submittedName>
        <fullName evidence="1">Uncharacterized protein</fullName>
    </submittedName>
</protein>
<accession>A5Z9R3</accession>
<evidence type="ECO:0000313" key="1">
    <source>
        <dbReference type="EMBL" id="EDM50507.1"/>
    </source>
</evidence>
<proteinExistence type="predicted"/>
<comment type="caution">
    <text evidence="1">The sequence shown here is derived from an EMBL/GenBank/DDBJ whole genome shotgun (WGS) entry which is preliminary data.</text>
</comment>
<evidence type="ECO:0000313" key="2">
    <source>
        <dbReference type="Proteomes" id="UP000006000"/>
    </source>
</evidence>
<dbReference type="AlphaFoldDB" id="A5Z9R3"/>
<reference evidence="1 2" key="1">
    <citation type="submission" date="2007-03" db="EMBL/GenBank/DDBJ databases">
        <authorList>
            <person name="Fulton L."/>
            <person name="Clifton S."/>
            <person name="Fulton B."/>
            <person name="Xu J."/>
            <person name="Minx P."/>
            <person name="Pepin K.H."/>
            <person name="Johnson M."/>
            <person name="Thiruvilangam P."/>
            <person name="Bhonagiri V."/>
            <person name="Nash W.E."/>
            <person name="Mardis E.R."/>
            <person name="Wilson R.K."/>
        </authorList>
    </citation>
    <scope>NUCLEOTIDE SEQUENCE [LARGE SCALE GENOMIC DNA]</scope>
    <source>
        <strain evidence="1 2">ATCC 27560</strain>
    </source>
</reference>
<sequence>MYVVLIFRPLFYLFLHMYPVQDVRFLLISPDVLHNNCKCMLYD</sequence>
<gene>
    <name evidence="1" type="ORF">EUBVEN_02459</name>
</gene>
<name>A5Z9R3_9FIRM</name>
<reference evidence="1 2" key="2">
    <citation type="submission" date="2007-04" db="EMBL/GenBank/DDBJ databases">
        <title>Draft genome sequence of Eubacterium ventriosum (ATCC 27560).</title>
        <authorList>
            <person name="Sudarsanam P."/>
            <person name="Ley R."/>
            <person name="Guruge J."/>
            <person name="Turnbaugh P.J."/>
            <person name="Mahowald M."/>
            <person name="Liep D."/>
            <person name="Gordon J."/>
        </authorList>
    </citation>
    <scope>NUCLEOTIDE SEQUENCE [LARGE SCALE GENOMIC DNA]</scope>
    <source>
        <strain evidence="1 2">ATCC 27560</strain>
    </source>
</reference>